<name>A0ABU6DZV3_9ENTR</name>
<proteinExistence type="predicted"/>
<keyword evidence="2" id="KW-1185">Reference proteome</keyword>
<accession>A0ABU6DZV3</accession>
<dbReference type="EMBL" id="JALLMC010000001">
    <property type="protein sequence ID" value="MEB6409483.1"/>
    <property type="molecule type" value="Genomic_DNA"/>
</dbReference>
<protein>
    <submittedName>
        <fullName evidence="1">Uncharacterized protein</fullName>
    </submittedName>
</protein>
<reference evidence="1 2" key="1">
    <citation type="submission" date="2022-04" db="EMBL/GenBank/DDBJ databases">
        <title>Whole genome surviellance of AMR bacteria from Assam, India: One Health Study.</title>
        <authorList>
            <person name="Mendem S.K."/>
            <person name="Rakshit O."/>
            <person name="Murugesan D."/>
            <person name="Shome R."/>
            <person name="Raisen C."/>
            <person name="Holmes M.A."/>
            <person name="Saikia K."/>
            <person name="Shome B.R."/>
        </authorList>
    </citation>
    <scope>NUCLEOTIDE SEQUENCE [LARGE SCALE GENOMIC DNA]</scope>
    <source>
        <strain evidence="1 2">MGG-11lp</strain>
    </source>
</reference>
<comment type="caution">
    <text evidence="1">The sequence shown here is derived from an EMBL/GenBank/DDBJ whole genome shotgun (WGS) entry which is preliminary data.</text>
</comment>
<dbReference type="Proteomes" id="UP001306510">
    <property type="component" value="Unassembled WGS sequence"/>
</dbReference>
<evidence type="ECO:0000313" key="2">
    <source>
        <dbReference type="Proteomes" id="UP001306510"/>
    </source>
</evidence>
<evidence type="ECO:0000313" key="1">
    <source>
        <dbReference type="EMBL" id="MEB6409483.1"/>
    </source>
</evidence>
<dbReference type="RefSeq" id="WP_325848453.1">
    <property type="nucleotide sequence ID" value="NZ_JALLMC010000001.1"/>
</dbReference>
<organism evidence="1 2">
    <name type="scientific">Enterobacter vonholyi</name>
    <dbReference type="NCBI Taxonomy" id="2797505"/>
    <lineage>
        <taxon>Bacteria</taxon>
        <taxon>Pseudomonadati</taxon>
        <taxon>Pseudomonadota</taxon>
        <taxon>Gammaproteobacteria</taxon>
        <taxon>Enterobacterales</taxon>
        <taxon>Enterobacteriaceae</taxon>
        <taxon>Enterobacter</taxon>
    </lineage>
</organism>
<gene>
    <name evidence="1" type="ORF">MXM28_07190</name>
</gene>
<sequence>MSEKPLAYIEDDGDLVVIDVYDSKVHVALASIETPEHVVQQIWRLSTKNNFESEALKQAIEIMSKKVGLMGPGGDWVGNG</sequence>